<dbReference type="InterPro" id="IPR019533">
    <property type="entry name" value="Peptidase_S26"/>
</dbReference>
<feature type="active site" evidence="7">
    <location>
        <position position="47"/>
    </location>
</feature>
<keyword evidence="12" id="KW-1185">Reference proteome</keyword>
<gene>
    <name evidence="11" type="ORF">EV659_11146</name>
</gene>
<dbReference type="GO" id="GO:0016020">
    <property type="term" value="C:membrane"/>
    <property type="evidence" value="ECO:0007669"/>
    <property type="project" value="UniProtKB-SubCell"/>
</dbReference>
<dbReference type="Pfam" id="PF10502">
    <property type="entry name" value="Peptidase_S26"/>
    <property type="match status" value="1"/>
</dbReference>
<feature type="transmembrane region" description="Helical" evidence="8">
    <location>
        <begin position="20"/>
        <end position="41"/>
    </location>
</feature>
<dbReference type="CDD" id="cd06530">
    <property type="entry name" value="S26_SPase_I"/>
    <property type="match status" value="1"/>
</dbReference>
<protein>
    <recommendedName>
        <fullName evidence="4 8">Signal peptidase I</fullName>
        <ecNumber evidence="3 8">3.4.21.89</ecNumber>
    </recommendedName>
</protein>
<evidence type="ECO:0000256" key="3">
    <source>
        <dbReference type="ARBA" id="ARBA00013208"/>
    </source>
</evidence>
<sequence>MAMKQARQALGLTSKIGGLVRDVAVVIAIWLGVTTLAYASYHIPSESMVPTLEVGDRLLVNKYVYGYSRYSMPFNPPLFDGRILKNAPERGDIAVFFVPKGAGPNIDEGTTYIKRVVGLPGDTVQVRNGRLVINATVVPRRALRTLDLVDRHGFPVRVTEYEETLPGGTSHRIYERSDRARYDNTRTFRVPEDHYFMMGDNRDNSEDSRAPGGFTFVPAEQLIGRADVISFSIADCDRLVDDRCAAGVPVGRFFRALN</sequence>
<dbReference type="PROSITE" id="PS00501">
    <property type="entry name" value="SPASE_I_1"/>
    <property type="match status" value="1"/>
</dbReference>
<dbReference type="SUPFAM" id="SSF51306">
    <property type="entry name" value="LexA/Signal peptidase"/>
    <property type="match status" value="1"/>
</dbReference>
<accession>A0A4V2SNK1</accession>
<dbReference type="InParanoid" id="A0A4V2SNK1"/>
<dbReference type="GO" id="GO:0006465">
    <property type="term" value="P:signal peptide processing"/>
    <property type="evidence" value="ECO:0007669"/>
    <property type="project" value="InterPro"/>
</dbReference>
<evidence type="ECO:0000313" key="11">
    <source>
        <dbReference type="EMBL" id="TCP31476.1"/>
    </source>
</evidence>
<dbReference type="OrthoDB" id="9815782at2"/>
<dbReference type="EC" id="3.4.21.89" evidence="3 8"/>
<evidence type="ECO:0000256" key="1">
    <source>
        <dbReference type="ARBA" id="ARBA00000677"/>
    </source>
</evidence>
<dbReference type="PROSITE" id="PS00761">
    <property type="entry name" value="SPASE_I_3"/>
    <property type="match status" value="1"/>
</dbReference>
<feature type="domain" description="Peptidase S26" evidence="10">
    <location>
        <begin position="21"/>
        <end position="229"/>
    </location>
</feature>
<dbReference type="PANTHER" id="PTHR43390">
    <property type="entry name" value="SIGNAL PEPTIDASE I"/>
    <property type="match status" value="1"/>
</dbReference>
<dbReference type="Gene3D" id="2.10.109.10">
    <property type="entry name" value="Umud Fragment, subunit A"/>
    <property type="match status" value="1"/>
</dbReference>
<evidence type="ECO:0000256" key="8">
    <source>
        <dbReference type="RuleBase" id="RU003993"/>
    </source>
</evidence>
<name>A0A4V2SNK1_RHOSA</name>
<evidence type="ECO:0000256" key="4">
    <source>
        <dbReference type="ARBA" id="ARBA00019232"/>
    </source>
</evidence>
<proteinExistence type="inferred from homology"/>
<keyword evidence="5 8" id="KW-0645">Protease</keyword>
<dbReference type="InterPro" id="IPR019756">
    <property type="entry name" value="Pept_S26A_signal_pept_1_Ser-AS"/>
</dbReference>
<evidence type="ECO:0000256" key="7">
    <source>
        <dbReference type="PIRSR" id="PIRSR600223-1"/>
    </source>
</evidence>
<comment type="subcellular location">
    <subcellularLocation>
        <location evidence="9">Membrane</location>
        <topology evidence="9">Single-pass type II membrane protein</topology>
    </subcellularLocation>
</comment>
<dbReference type="InterPro" id="IPR000223">
    <property type="entry name" value="Pept_S26A_signal_pept_1"/>
</dbReference>
<dbReference type="GO" id="GO:0004252">
    <property type="term" value="F:serine-type endopeptidase activity"/>
    <property type="evidence" value="ECO:0007669"/>
    <property type="project" value="InterPro"/>
</dbReference>
<dbReference type="InterPro" id="IPR019758">
    <property type="entry name" value="Pept_S26A_signal_pept_1_CS"/>
</dbReference>
<keyword evidence="8" id="KW-1133">Transmembrane helix</keyword>
<dbReference type="InterPro" id="IPR036286">
    <property type="entry name" value="LexA/Signal_pep-like_sf"/>
</dbReference>
<dbReference type="InterPro" id="IPR019757">
    <property type="entry name" value="Pept_S26A_signal_pept_1_Lys-AS"/>
</dbReference>
<keyword evidence="8" id="KW-0812">Transmembrane</keyword>
<dbReference type="NCBIfam" id="TIGR02227">
    <property type="entry name" value="sigpep_I_bact"/>
    <property type="match status" value="1"/>
</dbReference>
<dbReference type="FunCoup" id="A0A4V2SNK1">
    <property type="interactions" value="324"/>
</dbReference>
<dbReference type="PRINTS" id="PR00727">
    <property type="entry name" value="LEADERPTASE"/>
</dbReference>
<dbReference type="RefSeq" id="WP_132709285.1">
    <property type="nucleotide sequence ID" value="NZ_JACIGF010000011.1"/>
</dbReference>
<evidence type="ECO:0000313" key="12">
    <source>
        <dbReference type="Proteomes" id="UP000295399"/>
    </source>
</evidence>
<evidence type="ECO:0000259" key="10">
    <source>
        <dbReference type="Pfam" id="PF10502"/>
    </source>
</evidence>
<dbReference type="EMBL" id="SLXO01000011">
    <property type="protein sequence ID" value="TCP31476.1"/>
    <property type="molecule type" value="Genomic_DNA"/>
</dbReference>
<keyword evidence="8" id="KW-0472">Membrane</keyword>
<comment type="catalytic activity">
    <reaction evidence="1 8">
        <text>Cleavage of hydrophobic, N-terminal signal or leader sequences from secreted and periplasmic proteins.</text>
        <dbReference type="EC" id="3.4.21.89"/>
    </reaction>
</comment>
<evidence type="ECO:0000256" key="9">
    <source>
        <dbReference type="RuleBase" id="RU362042"/>
    </source>
</evidence>
<reference evidence="11 12" key="1">
    <citation type="submission" date="2019-03" db="EMBL/GenBank/DDBJ databases">
        <title>Genomic Encyclopedia of Type Strains, Phase IV (KMG-IV): sequencing the most valuable type-strain genomes for metagenomic binning, comparative biology and taxonomic classification.</title>
        <authorList>
            <person name="Goeker M."/>
        </authorList>
    </citation>
    <scope>NUCLEOTIDE SEQUENCE [LARGE SCALE GENOMIC DNA]</scope>
    <source>
        <strain evidence="11 12">DSM 2132</strain>
    </source>
</reference>
<organism evidence="11 12">
    <name type="scientific">Rhodothalassium salexigens DSM 2132</name>
    <dbReference type="NCBI Taxonomy" id="1188247"/>
    <lineage>
        <taxon>Bacteria</taxon>
        <taxon>Pseudomonadati</taxon>
        <taxon>Pseudomonadota</taxon>
        <taxon>Alphaproteobacteria</taxon>
        <taxon>Rhodothalassiales</taxon>
        <taxon>Rhodothalassiaceae</taxon>
        <taxon>Rhodothalassium</taxon>
    </lineage>
</organism>
<dbReference type="PANTHER" id="PTHR43390:SF1">
    <property type="entry name" value="CHLOROPLAST PROCESSING PEPTIDASE"/>
    <property type="match status" value="1"/>
</dbReference>
<dbReference type="PROSITE" id="PS00760">
    <property type="entry name" value="SPASE_I_2"/>
    <property type="match status" value="1"/>
</dbReference>
<evidence type="ECO:0000256" key="2">
    <source>
        <dbReference type="ARBA" id="ARBA00009370"/>
    </source>
</evidence>
<feature type="active site" evidence="7">
    <location>
        <position position="114"/>
    </location>
</feature>
<dbReference type="AlphaFoldDB" id="A0A4V2SNK1"/>
<dbReference type="GO" id="GO:0009003">
    <property type="term" value="F:signal peptidase activity"/>
    <property type="evidence" value="ECO:0007669"/>
    <property type="project" value="UniProtKB-EC"/>
</dbReference>
<evidence type="ECO:0000256" key="6">
    <source>
        <dbReference type="ARBA" id="ARBA00022801"/>
    </source>
</evidence>
<comment type="caution">
    <text evidence="11">The sequence shown here is derived from an EMBL/GenBank/DDBJ whole genome shotgun (WGS) entry which is preliminary data.</text>
</comment>
<evidence type="ECO:0000256" key="5">
    <source>
        <dbReference type="ARBA" id="ARBA00022670"/>
    </source>
</evidence>
<comment type="similarity">
    <text evidence="2 9">Belongs to the peptidase S26 family.</text>
</comment>
<dbReference type="Proteomes" id="UP000295399">
    <property type="component" value="Unassembled WGS sequence"/>
</dbReference>
<keyword evidence="6 8" id="KW-0378">Hydrolase</keyword>